<dbReference type="Gene3D" id="2.10.25.10">
    <property type="entry name" value="Laminin"/>
    <property type="match status" value="1"/>
</dbReference>
<proteinExistence type="predicted"/>
<evidence type="ECO:0000313" key="3">
    <source>
        <dbReference type="EMBL" id="CAE8590416.1"/>
    </source>
</evidence>
<dbReference type="InterPro" id="IPR000742">
    <property type="entry name" value="EGF"/>
</dbReference>
<gene>
    <name evidence="3" type="ORF">PGLA1383_LOCUS9138</name>
</gene>
<dbReference type="EMBL" id="CAJNNV010004254">
    <property type="protein sequence ID" value="CAE8590416.1"/>
    <property type="molecule type" value="Genomic_DNA"/>
</dbReference>
<dbReference type="PROSITE" id="PS50026">
    <property type="entry name" value="EGF_3"/>
    <property type="match status" value="1"/>
</dbReference>
<dbReference type="Proteomes" id="UP000654075">
    <property type="component" value="Unassembled WGS sequence"/>
</dbReference>
<keyword evidence="4" id="KW-1185">Reference proteome</keyword>
<dbReference type="SUPFAM" id="SSF82895">
    <property type="entry name" value="TSP-1 type 1 repeat"/>
    <property type="match status" value="1"/>
</dbReference>
<accession>A0A813DR92</accession>
<dbReference type="OMA" id="CEININV"/>
<dbReference type="Gene3D" id="2.170.300.10">
    <property type="entry name" value="Tie2 ligand-binding domain superfamily"/>
    <property type="match status" value="1"/>
</dbReference>
<organism evidence="3 4">
    <name type="scientific">Polarella glacialis</name>
    <name type="common">Dinoflagellate</name>
    <dbReference type="NCBI Taxonomy" id="89957"/>
    <lineage>
        <taxon>Eukaryota</taxon>
        <taxon>Sar</taxon>
        <taxon>Alveolata</taxon>
        <taxon>Dinophyceae</taxon>
        <taxon>Suessiales</taxon>
        <taxon>Suessiaceae</taxon>
        <taxon>Polarella</taxon>
    </lineage>
</organism>
<sequence>VPELLSEAVIRLSCTVDPMTLNLVCVCIPGWYGSDCNKQCACTGPGVAGCNEGPTGDGTCLCREGWTGSNCDQCDAYYYTLRSGCSIFCHPDVRCSGHGVCRMDPFADKVAGCDCSTGWAGDDCSDCADNYFPRGNCSVLCTPAGSCSGHGSCDNSGGCYCDPGFKGKNCSQCVQDYFPPMDCSRRCDNSNCFPPSKCDSQGLCSCAPLYWGVTCSLDCPPCDKTRSIRCDDGRVGSGTCICKFGWDGPLCTEEINFGVTPWTICEGSCGGTAGTRKRAVRCTNLFQATILGSDRCLGKPPPSEEVCSTPLCDCGTPPVISGADNAKAALECPVVMNGETCEVTCMTGYESYGQYSCSGSRYVQHPFCAPLGTPVRALEALYMDITFIGLDLSVITNLTSYFETATAALQHSLAAWLSANGTTSMAPED</sequence>
<dbReference type="PROSITE" id="PS00022">
    <property type="entry name" value="EGF_1"/>
    <property type="match status" value="3"/>
</dbReference>
<evidence type="ECO:0000259" key="2">
    <source>
        <dbReference type="PROSITE" id="PS50026"/>
    </source>
</evidence>
<name>A0A813DR92_POLGL</name>
<dbReference type="PROSITE" id="PS01248">
    <property type="entry name" value="EGF_LAM_1"/>
    <property type="match status" value="2"/>
</dbReference>
<protein>
    <recommendedName>
        <fullName evidence="2">EGF-like domain-containing protein</fullName>
    </recommendedName>
</protein>
<feature type="non-terminal residue" evidence="3">
    <location>
        <position position="1"/>
    </location>
</feature>
<evidence type="ECO:0000313" key="4">
    <source>
        <dbReference type="Proteomes" id="UP000654075"/>
    </source>
</evidence>
<dbReference type="SMART" id="SM00181">
    <property type="entry name" value="EGF"/>
    <property type="match status" value="5"/>
</dbReference>
<feature type="non-terminal residue" evidence="3">
    <location>
        <position position="429"/>
    </location>
</feature>
<feature type="domain" description="EGF-like" evidence="2">
    <location>
        <begin position="138"/>
        <end position="171"/>
    </location>
</feature>
<dbReference type="PANTHER" id="PTHR24035:SF109">
    <property type="entry name" value="PROTEIN DRAPER"/>
    <property type="match status" value="1"/>
</dbReference>
<dbReference type="OrthoDB" id="6130531at2759"/>
<comment type="caution">
    <text evidence="1">Lacks conserved residue(s) required for the propagation of feature annotation.</text>
</comment>
<dbReference type="InterPro" id="IPR002049">
    <property type="entry name" value="LE_dom"/>
</dbReference>
<dbReference type="InterPro" id="IPR052108">
    <property type="entry name" value="MEGF/SIB"/>
</dbReference>
<evidence type="ECO:0000256" key="1">
    <source>
        <dbReference type="PROSITE-ProRule" id="PRU00076"/>
    </source>
</evidence>
<dbReference type="PROSITE" id="PS50092">
    <property type="entry name" value="TSP1"/>
    <property type="match status" value="1"/>
</dbReference>
<dbReference type="InterPro" id="IPR000884">
    <property type="entry name" value="TSP1_rpt"/>
</dbReference>
<dbReference type="PANTHER" id="PTHR24035">
    <property type="entry name" value="MULTIPLE EPIDERMAL GROWTH FACTOR-LIKE DOMAINS PROTEIN"/>
    <property type="match status" value="1"/>
</dbReference>
<dbReference type="InterPro" id="IPR036383">
    <property type="entry name" value="TSP1_rpt_sf"/>
</dbReference>
<comment type="caution">
    <text evidence="3">The sequence shown here is derived from an EMBL/GenBank/DDBJ whole genome shotgun (WGS) entry which is preliminary data.</text>
</comment>
<feature type="disulfide bond" evidence="1">
    <location>
        <begin position="161"/>
        <end position="170"/>
    </location>
</feature>
<dbReference type="SMART" id="SM00180">
    <property type="entry name" value="EGF_Lam"/>
    <property type="match status" value="2"/>
</dbReference>
<keyword evidence="1" id="KW-1015">Disulfide bond</keyword>
<dbReference type="AlphaFoldDB" id="A0A813DR92"/>
<dbReference type="Pfam" id="PF00053">
    <property type="entry name" value="EGF_laminin"/>
    <property type="match status" value="1"/>
</dbReference>
<reference evidence="3" key="1">
    <citation type="submission" date="2021-02" db="EMBL/GenBank/DDBJ databases">
        <authorList>
            <person name="Dougan E. K."/>
            <person name="Rhodes N."/>
            <person name="Thang M."/>
            <person name="Chan C."/>
        </authorList>
    </citation>
    <scope>NUCLEOTIDE SEQUENCE</scope>
</reference>
<keyword evidence="1" id="KW-0245">EGF-like domain</keyword>